<dbReference type="InterPro" id="IPR047610">
    <property type="entry name" value="ImuA_translesion"/>
</dbReference>
<comment type="caution">
    <text evidence="1">The sequence shown here is derived from an EMBL/GenBank/DDBJ whole genome shotgun (WGS) entry which is preliminary data.</text>
</comment>
<name>A0A318JI51_9BURK</name>
<dbReference type="PIRSF" id="PIRSF037290">
    <property type="entry name" value="UCP037290"/>
    <property type="match status" value="1"/>
</dbReference>
<dbReference type="InterPro" id="IPR027417">
    <property type="entry name" value="P-loop_NTPase"/>
</dbReference>
<dbReference type="Gene3D" id="3.40.50.300">
    <property type="entry name" value="P-loop containing nucleotide triphosphate hydrolases"/>
    <property type="match status" value="1"/>
</dbReference>
<protein>
    <submittedName>
        <fullName evidence="1">Protein ImuA</fullName>
    </submittedName>
</protein>
<dbReference type="AlphaFoldDB" id="A0A318JI51"/>
<dbReference type="RefSeq" id="WP_110253498.1">
    <property type="nucleotide sequence ID" value="NZ_QJKB01000001.1"/>
</dbReference>
<dbReference type="SUPFAM" id="SSF52540">
    <property type="entry name" value="P-loop containing nucleoside triphosphate hydrolases"/>
    <property type="match status" value="1"/>
</dbReference>
<proteinExistence type="predicted"/>
<evidence type="ECO:0000313" key="1">
    <source>
        <dbReference type="EMBL" id="PXX47089.1"/>
    </source>
</evidence>
<dbReference type="OrthoDB" id="9811176at2"/>
<dbReference type="InterPro" id="IPR017166">
    <property type="entry name" value="UCP037290"/>
</dbReference>
<accession>A0A318JI51</accession>
<dbReference type="Proteomes" id="UP000247792">
    <property type="component" value="Unassembled WGS sequence"/>
</dbReference>
<dbReference type="EMBL" id="QJKB01000001">
    <property type="protein sequence ID" value="PXX47089.1"/>
    <property type="molecule type" value="Genomic_DNA"/>
</dbReference>
<sequence>MAHVSSLPPERIHPALWRASQLARGQGGYLPSGYAELNNELPGNGWPQGQLTEILLPQVGTAELSLLKPALSQLEGRPIVLLTPPYVPQALAFACTGLQASQLIWIRCQKHVDALWAAEQVLRNSSCGALLFWTSSIRSEALRRLHLAAQSSETLFFLMRDMRAAQQASPAPLRLSLQTSQYGLELGILKRRGSQRDAPLALHVPDHPYLYAYAHPGKEKLVTNYGNLPTTVDSRSSAFTPA</sequence>
<evidence type="ECO:0000313" key="2">
    <source>
        <dbReference type="Proteomes" id="UP000247792"/>
    </source>
</evidence>
<keyword evidence="2" id="KW-1185">Reference proteome</keyword>
<reference evidence="1 2" key="1">
    <citation type="submission" date="2018-05" db="EMBL/GenBank/DDBJ databases">
        <title>Genomic Encyclopedia of Type Strains, Phase IV (KMG-IV): sequencing the most valuable type-strain genomes for metagenomic binning, comparative biology and taxonomic classification.</title>
        <authorList>
            <person name="Goeker M."/>
        </authorList>
    </citation>
    <scope>NUCLEOTIDE SEQUENCE [LARGE SCALE GENOMIC DNA]</scope>
    <source>
        <strain evidence="1 2">DSM 19792</strain>
    </source>
</reference>
<gene>
    <name evidence="1" type="ORF">DFR42_101665</name>
</gene>
<dbReference type="NCBIfam" id="NF033429">
    <property type="entry name" value="ImuA_translesion"/>
    <property type="match status" value="1"/>
</dbReference>
<organism evidence="1 2">
    <name type="scientific">Undibacterium pigrum</name>
    <dbReference type="NCBI Taxonomy" id="401470"/>
    <lineage>
        <taxon>Bacteria</taxon>
        <taxon>Pseudomonadati</taxon>
        <taxon>Pseudomonadota</taxon>
        <taxon>Betaproteobacteria</taxon>
        <taxon>Burkholderiales</taxon>
        <taxon>Oxalobacteraceae</taxon>
        <taxon>Undibacterium</taxon>
    </lineage>
</organism>